<dbReference type="EMBL" id="QPFP01000094">
    <property type="protein sequence ID" value="TEB22300.1"/>
    <property type="molecule type" value="Genomic_DNA"/>
</dbReference>
<gene>
    <name evidence="2" type="ORF">FA13DRAFT_1799069</name>
</gene>
<accession>A0A4Y7SK85</accession>
<sequence>MPKEPSKFTSFPRRRFALYIPFDDDHTSPYEITFPISDSVPRPTSPHPQGRRRATPPSASAPRQNRISVAGQEISTASGPLLRADSDSEGESEDERPYEHLLDKSLHGKGTSFYYYLYNSSKTLSGPPPRPPHMSIRVGTIFVHRNPNTSVIRSWRLEISEGGAEEWIALQDLEERPFDLGTYYYTVSDNGTPSWVKRDTVRKRKYYKPQASRQRRGRREDTPGDDQATPDPQEAEPTRASLSDSN</sequence>
<protein>
    <submittedName>
        <fullName evidence="2">Uncharacterized protein</fullName>
    </submittedName>
</protein>
<keyword evidence="3" id="KW-1185">Reference proteome</keyword>
<evidence type="ECO:0000313" key="3">
    <source>
        <dbReference type="Proteomes" id="UP000298030"/>
    </source>
</evidence>
<dbReference type="Proteomes" id="UP000298030">
    <property type="component" value="Unassembled WGS sequence"/>
</dbReference>
<feature type="region of interest" description="Disordered" evidence="1">
    <location>
        <begin position="201"/>
        <end position="246"/>
    </location>
</feature>
<comment type="caution">
    <text evidence="2">The sequence shown here is derived from an EMBL/GenBank/DDBJ whole genome shotgun (WGS) entry which is preliminary data.</text>
</comment>
<feature type="compositionally biased region" description="Basic residues" evidence="1">
    <location>
        <begin position="201"/>
        <end position="217"/>
    </location>
</feature>
<feature type="compositionally biased region" description="Polar residues" evidence="1">
    <location>
        <begin position="57"/>
        <end position="78"/>
    </location>
</feature>
<proteinExistence type="predicted"/>
<name>A0A4Y7SK85_COPMI</name>
<feature type="region of interest" description="Disordered" evidence="1">
    <location>
        <begin position="24"/>
        <end position="98"/>
    </location>
</feature>
<dbReference type="OrthoDB" id="3056047at2759"/>
<organism evidence="2 3">
    <name type="scientific">Coprinellus micaceus</name>
    <name type="common">Glistening ink-cap mushroom</name>
    <name type="synonym">Coprinus micaceus</name>
    <dbReference type="NCBI Taxonomy" id="71717"/>
    <lineage>
        <taxon>Eukaryota</taxon>
        <taxon>Fungi</taxon>
        <taxon>Dikarya</taxon>
        <taxon>Basidiomycota</taxon>
        <taxon>Agaricomycotina</taxon>
        <taxon>Agaricomycetes</taxon>
        <taxon>Agaricomycetidae</taxon>
        <taxon>Agaricales</taxon>
        <taxon>Agaricineae</taxon>
        <taxon>Psathyrellaceae</taxon>
        <taxon>Coprinellus</taxon>
    </lineage>
</organism>
<dbReference type="AlphaFoldDB" id="A0A4Y7SK85"/>
<evidence type="ECO:0000313" key="2">
    <source>
        <dbReference type="EMBL" id="TEB22300.1"/>
    </source>
</evidence>
<reference evidence="2 3" key="1">
    <citation type="journal article" date="2019" name="Nat. Ecol. Evol.">
        <title>Megaphylogeny resolves global patterns of mushroom evolution.</title>
        <authorList>
            <person name="Varga T."/>
            <person name="Krizsan K."/>
            <person name="Foldi C."/>
            <person name="Dima B."/>
            <person name="Sanchez-Garcia M."/>
            <person name="Sanchez-Ramirez S."/>
            <person name="Szollosi G.J."/>
            <person name="Szarkandi J.G."/>
            <person name="Papp V."/>
            <person name="Albert L."/>
            <person name="Andreopoulos W."/>
            <person name="Angelini C."/>
            <person name="Antonin V."/>
            <person name="Barry K.W."/>
            <person name="Bougher N.L."/>
            <person name="Buchanan P."/>
            <person name="Buyck B."/>
            <person name="Bense V."/>
            <person name="Catcheside P."/>
            <person name="Chovatia M."/>
            <person name="Cooper J."/>
            <person name="Damon W."/>
            <person name="Desjardin D."/>
            <person name="Finy P."/>
            <person name="Geml J."/>
            <person name="Haridas S."/>
            <person name="Hughes K."/>
            <person name="Justo A."/>
            <person name="Karasinski D."/>
            <person name="Kautmanova I."/>
            <person name="Kiss B."/>
            <person name="Kocsube S."/>
            <person name="Kotiranta H."/>
            <person name="LaButti K.M."/>
            <person name="Lechner B.E."/>
            <person name="Liimatainen K."/>
            <person name="Lipzen A."/>
            <person name="Lukacs Z."/>
            <person name="Mihaltcheva S."/>
            <person name="Morgado L.N."/>
            <person name="Niskanen T."/>
            <person name="Noordeloos M.E."/>
            <person name="Ohm R.A."/>
            <person name="Ortiz-Santana B."/>
            <person name="Ovrebo C."/>
            <person name="Racz N."/>
            <person name="Riley R."/>
            <person name="Savchenko A."/>
            <person name="Shiryaev A."/>
            <person name="Soop K."/>
            <person name="Spirin V."/>
            <person name="Szebenyi C."/>
            <person name="Tomsovsky M."/>
            <person name="Tulloss R.E."/>
            <person name="Uehling J."/>
            <person name="Grigoriev I.V."/>
            <person name="Vagvolgyi C."/>
            <person name="Papp T."/>
            <person name="Martin F.M."/>
            <person name="Miettinen O."/>
            <person name="Hibbett D.S."/>
            <person name="Nagy L.G."/>
        </authorList>
    </citation>
    <scope>NUCLEOTIDE SEQUENCE [LARGE SCALE GENOMIC DNA]</scope>
    <source>
        <strain evidence="2 3">FP101781</strain>
    </source>
</reference>
<evidence type="ECO:0000256" key="1">
    <source>
        <dbReference type="SAM" id="MobiDB-lite"/>
    </source>
</evidence>